<reference evidence="9" key="1">
    <citation type="submission" date="2016-11" db="EMBL/GenBank/DDBJ databases">
        <authorList>
            <person name="Varghese N."/>
            <person name="Submissions S."/>
        </authorList>
    </citation>
    <scope>NUCLEOTIDE SEQUENCE [LARGE SCALE GENOMIC DNA]</scope>
    <source>
        <strain evidence="9">GAS401</strain>
    </source>
</reference>
<feature type="transmembrane region" description="Helical" evidence="6">
    <location>
        <begin position="241"/>
        <end position="260"/>
    </location>
</feature>
<protein>
    <submittedName>
        <fullName evidence="8">MFS transporter, DHA2 family, multidrug resistance protein</fullName>
    </submittedName>
</protein>
<keyword evidence="2" id="KW-0813">Transport</keyword>
<proteinExistence type="predicted"/>
<feature type="transmembrane region" description="Helical" evidence="6">
    <location>
        <begin position="210"/>
        <end position="229"/>
    </location>
</feature>
<dbReference type="Pfam" id="PF07690">
    <property type="entry name" value="MFS_1"/>
    <property type="match status" value="1"/>
</dbReference>
<dbReference type="AlphaFoldDB" id="A0A1M7U4L3"/>
<evidence type="ECO:0000256" key="5">
    <source>
        <dbReference type="ARBA" id="ARBA00023136"/>
    </source>
</evidence>
<feature type="transmembrane region" description="Helical" evidence="6">
    <location>
        <begin position="89"/>
        <end position="106"/>
    </location>
</feature>
<gene>
    <name evidence="8" type="ORF">SAMN05444170_3517</name>
</gene>
<evidence type="ECO:0000259" key="7">
    <source>
        <dbReference type="PROSITE" id="PS50850"/>
    </source>
</evidence>
<feature type="transmembrane region" description="Helical" evidence="6">
    <location>
        <begin position="112"/>
        <end position="136"/>
    </location>
</feature>
<dbReference type="GO" id="GO:0022857">
    <property type="term" value="F:transmembrane transporter activity"/>
    <property type="evidence" value="ECO:0007669"/>
    <property type="project" value="InterPro"/>
</dbReference>
<dbReference type="InterPro" id="IPR020846">
    <property type="entry name" value="MFS_dom"/>
</dbReference>
<feature type="transmembrane region" description="Helical" evidence="6">
    <location>
        <begin position="280"/>
        <end position="301"/>
    </location>
</feature>
<keyword evidence="5 6" id="KW-0472">Membrane</keyword>
<feature type="transmembrane region" description="Helical" evidence="6">
    <location>
        <begin position="345"/>
        <end position="365"/>
    </location>
</feature>
<dbReference type="RefSeq" id="WP_072819501.1">
    <property type="nucleotide sequence ID" value="NZ_LT670849.1"/>
</dbReference>
<evidence type="ECO:0000256" key="2">
    <source>
        <dbReference type="ARBA" id="ARBA00022448"/>
    </source>
</evidence>
<evidence type="ECO:0000313" key="8">
    <source>
        <dbReference type="EMBL" id="SHN77844.1"/>
    </source>
</evidence>
<evidence type="ECO:0000256" key="4">
    <source>
        <dbReference type="ARBA" id="ARBA00022989"/>
    </source>
</evidence>
<feature type="domain" description="Major facilitator superfamily (MFS) profile" evidence="7">
    <location>
        <begin position="23"/>
        <end position="529"/>
    </location>
</feature>
<keyword evidence="9" id="KW-1185">Reference proteome</keyword>
<comment type="subcellular location">
    <subcellularLocation>
        <location evidence="1">Membrane</location>
        <topology evidence="1">Multi-pass membrane protein</topology>
    </subcellularLocation>
</comment>
<feature type="transmembrane region" description="Helical" evidence="6">
    <location>
        <begin position="21"/>
        <end position="40"/>
    </location>
</feature>
<keyword evidence="4 6" id="KW-1133">Transmembrane helix</keyword>
<dbReference type="EMBL" id="LT670849">
    <property type="protein sequence ID" value="SHN77844.1"/>
    <property type="molecule type" value="Genomic_DNA"/>
</dbReference>
<feature type="transmembrane region" description="Helical" evidence="6">
    <location>
        <begin position="313"/>
        <end position="338"/>
    </location>
</feature>
<evidence type="ECO:0000256" key="6">
    <source>
        <dbReference type="SAM" id="Phobius"/>
    </source>
</evidence>
<dbReference type="PANTHER" id="PTHR42718">
    <property type="entry name" value="MAJOR FACILITATOR SUPERFAMILY MULTIDRUG TRANSPORTER MFSC"/>
    <property type="match status" value="1"/>
</dbReference>
<dbReference type="PROSITE" id="PS50850">
    <property type="entry name" value="MFS"/>
    <property type="match status" value="1"/>
</dbReference>
<feature type="transmembrane region" description="Helical" evidence="6">
    <location>
        <begin position="182"/>
        <end position="198"/>
    </location>
</feature>
<name>A0A1M7U4L3_9BRAD</name>
<dbReference type="PANTHER" id="PTHR42718:SF9">
    <property type="entry name" value="MAJOR FACILITATOR SUPERFAMILY MULTIDRUG TRANSPORTER MFSC"/>
    <property type="match status" value="1"/>
</dbReference>
<feature type="transmembrane region" description="Helical" evidence="6">
    <location>
        <begin position="377"/>
        <end position="396"/>
    </location>
</feature>
<evidence type="ECO:0000256" key="3">
    <source>
        <dbReference type="ARBA" id="ARBA00022692"/>
    </source>
</evidence>
<dbReference type="InterPro" id="IPR036259">
    <property type="entry name" value="MFS_trans_sf"/>
</dbReference>
<keyword evidence="3 6" id="KW-0812">Transmembrane</keyword>
<dbReference type="Proteomes" id="UP000184096">
    <property type="component" value="Chromosome I"/>
</dbReference>
<dbReference type="InterPro" id="IPR011701">
    <property type="entry name" value="MFS"/>
</dbReference>
<accession>A0A1M7U4L3</accession>
<organism evidence="8 9">
    <name type="scientific">Bradyrhizobium erythrophlei</name>
    <dbReference type="NCBI Taxonomy" id="1437360"/>
    <lineage>
        <taxon>Bacteria</taxon>
        <taxon>Pseudomonadati</taxon>
        <taxon>Pseudomonadota</taxon>
        <taxon>Alphaproteobacteria</taxon>
        <taxon>Hyphomicrobiales</taxon>
        <taxon>Nitrobacteraceae</taxon>
        <taxon>Bradyrhizobium</taxon>
    </lineage>
</organism>
<feature type="transmembrane region" description="Helical" evidence="6">
    <location>
        <begin position="143"/>
        <end position="162"/>
    </location>
</feature>
<evidence type="ECO:0000256" key="1">
    <source>
        <dbReference type="ARBA" id="ARBA00004141"/>
    </source>
</evidence>
<dbReference type="Gene3D" id="1.20.1250.20">
    <property type="entry name" value="MFS general substrate transporter like domains"/>
    <property type="match status" value="1"/>
</dbReference>
<evidence type="ECO:0000313" key="9">
    <source>
        <dbReference type="Proteomes" id="UP000184096"/>
    </source>
</evidence>
<sequence>MTVAIASATPDGRVSGPLAPYVGLLGVLLGTMMSTLDTRVTVFGLADLRGALDTGFDEGAWITTVLGIGQLIGGICCPYLATVIGPRRMLLGAILVFFVATMLAPFSPNLRAYLVAQFLGGLGSGTFIPLTIIFILRHMPKGLLVYGLAIYAMNSEFSQNIAASLEGFYTDNWSWRWIDGQYGLLLPAMFACVWFGMPRDEPYDSGKLRVLDWPAILYASLGFGLLFAGIDQGNRLDWTRSGLVCGLLLAGAVAAACFVIRELTVARPAIDLRILSRGYLILLFVLLAGFRFIILSTGYIIPNYLQTIQNYRGLQIGSVLIWIALPQFLIVLPLAAALTRIDPRWTLGVGTALIGVACLLATGLTDQWVTDDFVPSQAIQAVGQSLALTSLVVLIARATSTAEAVTIGTFMQTSRLFGGEVGIGFMQTFVRVREQIHSNLLGLHVQSQDDQSMSRLLDYSRVLGTHISDASEAAVQSVKLLANVVGRQAFVLACIDGFQAAAAVAAMCWILAAFVASGLSSAQKTGGPK</sequence>
<dbReference type="SUPFAM" id="SSF103473">
    <property type="entry name" value="MFS general substrate transporter"/>
    <property type="match status" value="1"/>
</dbReference>
<dbReference type="GO" id="GO:0016020">
    <property type="term" value="C:membrane"/>
    <property type="evidence" value="ECO:0007669"/>
    <property type="project" value="UniProtKB-SubCell"/>
</dbReference>
<feature type="transmembrane region" description="Helical" evidence="6">
    <location>
        <begin position="489"/>
        <end position="516"/>
    </location>
</feature>
<feature type="transmembrane region" description="Helical" evidence="6">
    <location>
        <begin position="60"/>
        <end position="82"/>
    </location>
</feature>